<dbReference type="AlphaFoldDB" id="A0A427YSS1"/>
<evidence type="ECO:0000313" key="2">
    <source>
        <dbReference type="EMBL" id="RSH94183.1"/>
    </source>
</evidence>
<sequence>MVNDVGRARHSAPSRLANPVASPPDTLNAPALDHEAADDEDLYLLGTASERDALVLNVMAGQDEDQSNSPMRQNRATTFPGLRIHRVSPNVSFVFHKSHPYGPEILDESAAWVKLERLVGPHLADSILQKFFQVEGHGLPIWSEAQHRRATPIPLALRCFCLTAGLIYTSSLRHLHNEAYLITLYLLDLDGREAINPSGNFVVLGLASLVEQVILHHMDRPEGIPEYKATRPRMEYYPREQFTKRARIQDELDRMVQWAELHGKSAESVKSTYQGTLEQIREHETRHGYDKPWGPNC</sequence>
<gene>
    <name evidence="2" type="ORF">EHS25_003986</name>
</gene>
<protein>
    <submittedName>
        <fullName evidence="2">Uncharacterized protein</fullName>
    </submittedName>
</protein>
<proteinExistence type="predicted"/>
<keyword evidence="3" id="KW-1185">Reference proteome</keyword>
<reference evidence="2 3" key="1">
    <citation type="submission" date="2018-11" db="EMBL/GenBank/DDBJ databases">
        <title>Genome sequence of Saitozyma podzolica DSM 27192.</title>
        <authorList>
            <person name="Aliyu H."/>
            <person name="Gorte O."/>
            <person name="Ochsenreither K."/>
        </authorList>
    </citation>
    <scope>NUCLEOTIDE SEQUENCE [LARGE SCALE GENOMIC DNA]</scope>
    <source>
        <strain evidence="2 3">DSM 27192</strain>
    </source>
</reference>
<dbReference type="EMBL" id="RSCD01000002">
    <property type="protein sequence ID" value="RSH94183.1"/>
    <property type="molecule type" value="Genomic_DNA"/>
</dbReference>
<organism evidence="2 3">
    <name type="scientific">Saitozyma podzolica</name>
    <dbReference type="NCBI Taxonomy" id="1890683"/>
    <lineage>
        <taxon>Eukaryota</taxon>
        <taxon>Fungi</taxon>
        <taxon>Dikarya</taxon>
        <taxon>Basidiomycota</taxon>
        <taxon>Agaricomycotina</taxon>
        <taxon>Tremellomycetes</taxon>
        <taxon>Tremellales</taxon>
        <taxon>Trimorphomycetaceae</taxon>
        <taxon>Saitozyma</taxon>
    </lineage>
</organism>
<dbReference type="Proteomes" id="UP000279259">
    <property type="component" value="Unassembled WGS sequence"/>
</dbReference>
<name>A0A427YSS1_9TREE</name>
<comment type="caution">
    <text evidence="2">The sequence shown here is derived from an EMBL/GenBank/DDBJ whole genome shotgun (WGS) entry which is preliminary data.</text>
</comment>
<feature type="region of interest" description="Disordered" evidence="1">
    <location>
        <begin position="1"/>
        <end position="31"/>
    </location>
</feature>
<dbReference type="STRING" id="1890683.A0A427YSS1"/>
<evidence type="ECO:0000313" key="3">
    <source>
        <dbReference type="Proteomes" id="UP000279259"/>
    </source>
</evidence>
<evidence type="ECO:0000256" key="1">
    <source>
        <dbReference type="SAM" id="MobiDB-lite"/>
    </source>
</evidence>
<accession>A0A427YSS1</accession>